<dbReference type="RefSeq" id="WP_062770037.1">
    <property type="nucleotide sequence ID" value="NZ_CP121045.1"/>
</dbReference>
<evidence type="ECO:0008006" key="3">
    <source>
        <dbReference type="Google" id="ProtNLM"/>
    </source>
</evidence>
<dbReference type="OrthoDB" id="8210390at2"/>
<dbReference type="EMBL" id="LPZR01000223">
    <property type="protein sequence ID" value="KYO49633.1"/>
    <property type="molecule type" value="Genomic_DNA"/>
</dbReference>
<gene>
    <name evidence="1" type="ORF">AUP44_01725</name>
</gene>
<reference evidence="1 2" key="1">
    <citation type="submission" date="2015-12" db="EMBL/GenBank/DDBJ databases">
        <title>Genome sequence of Tistrella mobilis MCCC 1A02139.</title>
        <authorList>
            <person name="Lu L."/>
            <person name="Lai Q."/>
            <person name="Shao Z."/>
            <person name="Qian P."/>
        </authorList>
    </citation>
    <scope>NUCLEOTIDE SEQUENCE [LARGE SCALE GENOMIC DNA]</scope>
    <source>
        <strain evidence="1 2">MCCC 1A02139</strain>
    </source>
</reference>
<dbReference type="AlphaFoldDB" id="A0A162JQ58"/>
<name>A0A162JQ58_9PROT</name>
<proteinExistence type="predicted"/>
<comment type="caution">
    <text evidence="1">The sequence shown here is derived from an EMBL/GenBank/DDBJ whole genome shotgun (WGS) entry which is preliminary data.</text>
</comment>
<accession>A0A162JQ58</accession>
<evidence type="ECO:0000313" key="1">
    <source>
        <dbReference type="EMBL" id="KYO49633.1"/>
    </source>
</evidence>
<dbReference type="Proteomes" id="UP000075787">
    <property type="component" value="Unassembled WGS sequence"/>
</dbReference>
<organism evidence="1 2">
    <name type="scientific">Tistrella mobilis</name>
    <dbReference type="NCBI Taxonomy" id="171437"/>
    <lineage>
        <taxon>Bacteria</taxon>
        <taxon>Pseudomonadati</taxon>
        <taxon>Pseudomonadota</taxon>
        <taxon>Alphaproteobacteria</taxon>
        <taxon>Geminicoccales</taxon>
        <taxon>Geminicoccaceae</taxon>
        <taxon>Tistrella</taxon>
    </lineage>
</organism>
<protein>
    <recommendedName>
        <fullName evidence="3">DUF2063 domain-containing protein</fullName>
    </recommendedName>
</protein>
<sequence>MTAMTPPAAPIPGAGLPAATVYATWRRILREAPLAEAMFDPAIDDRTLGRRFGLDDDGVATVRAYAATPKPTRMFILNYRFRMTGSVQNALETAAPLTMRALKGKGLDLRELAEGFLEADRWQDDGPFVVGYCARILDHLAADPATEAPAGLRDLIALDRATAGLLMRLADAPPQPAVPAGHVGLTGRAVAVTTSHDLAPWLRNSAALGREDLPARPAAYLVAMPDLAAAPKVSALPPRGALMLAALEEGPLSPAALTRRLGGAGPQDAALLGKLAERGAVVGA</sequence>
<dbReference type="GeneID" id="97242514"/>
<evidence type="ECO:0000313" key="2">
    <source>
        <dbReference type="Proteomes" id="UP000075787"/>
    </source>
</evidence>